<dbReference type="Gene3D" id="3.40.390.10">
    <property type="entry name" value="Collagenase (Catalytic Domain)"/>
    <property type="match status" value="2"/>
</dbReference>
<dbReference type="SMART" id="SM00235">
    <property type="entry name" value="ZnMc"/>
    <property type="match status" value="2"/>
</dbReference>
<comment type="caution">
    <text evidence="2">Lacks conserved residue(s) required for the propagation of feature annotation.</text>
</comment>
<feature type="binding site" evidence="2">
    <location>
        <position position="484"/>
    </location>
    <ligand>
        <name>Zn(2+)</name>
        <dbReference type="ChEBI" id="CHEBI:29105"/>
        <note>catalytic</note>
    </ligand>
</feature>
<dbReference type="InterPro" id="IPR001506">
    <property type="entry name" value="Peptidase_M12A"/>
</dbReference>
<feature type="binding site" evidence="2">
    <location>
        <position position="149"/>
    </location>
    <ligand>
        <name>Zn(2+)</name>
        <dbReference type="ChEBI" id="CHEBI:29105"/>
        <note>catalytic</note>
    </ligand>
</feature>
<name>A0AAF5DPM4_STRER</name>
<dbReference type="PANTHER" id="PTHR10127">
    <property type="entry name" value="DISCOIDIN, CUB, EGF, LAMININ , AND ZINC METALLOPROTEASE DOMAIN CONTAINING"/>
    <property type="match status" value="1"/>
</dbReference>
<keyword evidence="1" id="KW-1015">Disulfide bond</keyword>
<evidence type="ECO:0000313" key="7">
    <source>
        <dbReference type="WBParaSite" id="TCONS_00016109.p1"/>
    </source>
</evidence>
<feature type="active site" evidence="2">
    <location>
        <position position="485"/>
    </location>
</feature>
<dbReference type="Pfam" id="PF01400">
    <property type="entry name" value="Astacin"/>
    <property type="match status" value="2"/>
</dbReference>
<dbReference type="WBParaSite" id="TCONS_00016109.p1">
    <property type="protein sequence ID" value="TCONS_00016109.p1"/>
    <property type="gene ID" value="XLOC_010758"/>
</dbReference>
<dbReference type="SUPFAM" id="SSF55486">
    <property type="entry name" value="Metalloproteases ('zincins'), catalytic domain"/>
    <property type="match status" value="2"/>
</dbReference>
<dbReference type="Proteomes" id="UP000035681">
    <property type="component" value="Unplaced"/>
</dbReference>
<sequence>MNSTTYISISVIILFVLIICFLVNNDVIFRDEHIDFKRDILKDKFDSWKFPIEYCIESPVNEANVMKAIKEIEKNTCVEFKKEDNCDNKTQELIFQKSDICALHVGHISGNHSQIVLLSPECYENTGCIKKFKKWVVTFYTPCIYLILHEIGHALGLVHEHARKDRDEYVTIDHSSFTKNEEVNFKIRNYNHYLNYSTTYDYSALMHYAPYDFSTFWSWLFGYPVIRPNFNWQYSRMMEQRKKITFNEYKRINLCYCSKCKWVNDETDYTNCSKCICPTGYRGDYCQKIIESNDDCGNISYSVNNTETSIILENVGYQFKYMKNKGTTGLLLCGTHIQNMTTKSETRDILIFFLKEKMSTHRWKIKKNVPHYQIADVIFRDEHIDFKRDILKDLRNPWIFPIGYCVKDSVNEANVMKAIEAIEAIENNTCIKFEKKDDCDNTTQELIFKQGDYCASNVGHIPKNHSQIIWLTPECYGNPYIILHEIGHTLGLIHEHTRTDKDRYVTIDYYSLYENEISNFRIRNDSRFKNYSTAYDYSAIMHYAPYDFSTFWRWAFGYPVIKSKLFWEHSRMMGQRKKMTYNEYKRINLCHCNWCNWVDNSTDFKNCGKCVCPTGYTRDDCRKIIPSDKECGITNYTVNITLSSLVFQGKKKCYIFLKTEINTSKIQLAILRAYAPYESDICTEDVGFQFKYMKDKGTTGLLLCGSYLYDIVLKSESNSVLIFYHGKDRDSFLSISFKQID</sequence>
<feature type="binding site" evidence="2">
    <location>
        <position position="159"/>
    </location>
    <ligand>
        <name>Zn(2+)</name>
        <dbReference type="ChEBI" id="CHEBI:29105"/>
        <note>catalytic</note>
    </ligand>
</feature>
<keyword evidence="2 3" id="KW-0862">Zinc</keyword>
<dbReference type="InterPro" id="IPR006026">
    <property type="entry name" value="Peptidase_Metallo"/>
</dbReference>
<keyword evidence="2 3" id="KW-0645">Protease</keyword>
<dbReference type="GO" id="GO:0006508">
    <property type="term" value="P:proteolysis"/>
    <property type="evidence" value="ECO:0007669"/>
    <property type="project" value="UniProtKB-KW"/>
</dbReference>
<dbReference type="EC" id="3.4.24.-" evidence="3"/>
<dbReference type="InterPro" id="IPR024079">
    <property type="entry name" value="MetalloPept_cat_dom_sf"/>
</dbReference>
<evidence type="ECO:0000256" key="3">
    <source>
        <dbReference type="RuleBase" id="RU361183"/>
    </source>
</evidence>
<feature type="binding site" evidence="2">
    <location>
        <position position="488"/>
    </location>
    <ligand>
        <name>Zn(2+)</name>
        <dbReference type="ChEBI" id="CHEBI:29105"/>
        <note>catalytic</note>
    </ligand>
</feature>
<evidence type="ECO:0000256" key="1">
    <source>
        <dbReference type="ARBA" id="ARBA00023157"/>
    </source>
</evidence>
<evidence type="ECO:0000256" key="4">
    <source>
        <dbReference type="SAM" id="Phobius"/>
    </source>
</evidence>
<protein>
    <recommendedName>
        <fullName evidence="3">Metalloendopeptidase</fullName>
        <ecNumber evidence="3">3.4.24.-</ecNumber>
    </recommendedName>
</protein>
<keyword evidence="2 3" id="KW-0479">Metal-binding</keyword>
<feature type="binding site" evidence="2">
    <location>
        <position position="494"/>
    </location>
    <ligand>
        <name>Zn(2+)</name>
        <dbReference type="ChEBI" id="CHEBI:29105"/>
        <note>catalytic</note>
    </ligand>
</feature>
<dbReference type="PROSITE" id="PS51864">
    <property type="entry name" value="ASTACIN"/>
    <property type="match status" value="2"/>
</dbReference>
<proteinExistence type="predicted"/>
<feature type="domain" description="Peptidase M12A" evidence="5">
    <location>
        <begin position="38"/>
        <end position="258"/>
    </location>
</feature>
<organism evidence="6 7">
    <name type="scientific">Strongyloides stercoralis</name>
    <name type="common">Threadworm</name>
    <dbReference type="NCBI Taxonomy" id="6248"/>
    <lineage>
        <taxon>Eukaryota</taxon>
        <taxon>Metazoa</taxon>
        <taxon>Ecdysozoa</taxon>
        <taxon>Nematoda</taxon>
        <taxon>Chromadorea</taxon>
        <taxon>Rhabditida</taxon>
        <taxon>Tylenchina</taxon>
        <taxon>Panagrolaimomorpha</taxon>
        <taxon>Strongyloidoidea</taxon>
        <taxon>Strongyloididae</taxon>
        <taxon>Strongyloides</taxon>
    </lineage>
</organism>
<keyword evidence="6" id="KW-1185">Reference proteome</keyword>
<keyword evidence="2 3" id="KW-0482">Metalloprotease</keyword>
<keyword evidence="4" id="KW-1133">Transmembrane helix</keyword>
<feature type="active site" evidence="2">
    <location>
        <position position="150"/>
    </location>
</feature>
<evidence type="ECO:0000256" key="2">
    <source>
        <dbReference type="PROSITE-ProRule" id="PRU01211"/>
    </source>
</evidence>
<keyword evidence="4" id="KW-0812">Transmembrane</keyword>
<feature type="domain" description="Peptidase M12A" evidence="5">
    <location>
        <begin position="388"/>
        <end position="593"/>
    </location>
</feature>
<dbReference type="PANTHER" id="PTHR10127:SF802">
    <property type="entry name" value="ZINC METALLOPROTEINASE NAS-10"/>
    <property type="match status" value="1"/>
</dbReference>
<dbReference type="GO" id="GO:0004222">
    <property type="term" value="F:metalloendopeptidase activity"/>
    <property type="evidence" value="ECO:0007669"/>
    <property type="project" value="UniProtKB-UniRule"/>
</dbReference>
<accession>A0AAF5DPM4</accession>
<feature type="transmembrane region" description="Helical" evidence="4">
    <location>
        <begin position="6"/>
        <end position="28"/>
    </location>
</feature>
<evidence type="ECO:0000313" key="6">
    <source>
        <dbReference type="Proteomes" id="UP000035681"/>
    </source>
</evidence>
<dbReference type="GO" id="GO:0008270">
    <property type="term" value="F:zinc ion binding"/>
    <property type="evidence" value="ECO:0007669"/>
    <property type="project" value="UniProtKB-UniRule"/>
</dbReference>
<dbReference type="PRINTS" id="PR00480">
    <property type="entry name" value="ASTACIN"/>
</dbReference>
<feature type="binding site" evidence="2">
    <location>
        <position position="153"/>
    </location>
    <ligand>
        <name>Zn(2+)</name>
        <dbReference type="ChEBI" id="CHEBI:29105"/>
        <note>catalytic</note>
    </ligand>
</feature>
<keyword evidence="2 3" id="KW-0378">Hydrolase</keyword>
<dbReference type="AlphaFoldDB" id="A0AAF5DPM4"/>
<evidence type="ECO:0000259" key="5">
    <source>
        <dbReference type="PROSITE" id="PS51864"/>
    </source>
</evidence>
<comment type="cofactor">
    <cofactor evidence="2 3">
        <name>Zn(2+)</name>
        <dbReference type="ChEBI" id="CHEBI:29105"/>
    </cofactor>
    <text evidence="2 3">Binds 1 zinc ion per subunit.</text>
</comment>
<keyword evidence="4" id="KW-0472">Membrane</keyword>
<reference evidence="7" key="1">
    <citation type="submission" date="2024-02" db="UniProtKB">
        <authorList>
            <consortium name="WormBaseParasite"/>
        </authorList>
    </citation>
    <scope>IDENTIFICATION</scope>
</reference>